<proteinExistence type="predicted"/>
<dbReference type="Proteomes" id="UP000821845">
    <property type="component" value="Chromosome 5"/>
</dbReference>
<name>A0ACB7SAW7_HYAAI</name>
<dbReference type="EMBL" id="CM023485">
    <property type="protein sequence ID" value="KAH6931101.1"/>
    <property type="molecule type" value="Genomic_DNA"/>
</dbReference>
<evidence type="ECO:0000313" key="1">
    <source>
        <dbReference type="EMBL" id="KAH6931101.1"/>
    </source>
</evidence>
<organism evidence="1 2">
    <name type="scientific">Hyalomma asiaticum</name>
    <name type="common">Tick</name>
    <dbReference type="NCBI Taxonomy" id="266040"/>
    <lineage>
        <taxon>Eukaryota</taxon>
        <taxon>Metazoa</taxon>
        <taxon>Ecdysozoa</taxon>
        <taxon>Arthropoda</taxon>
        <taxon>Chelicerata</taxon>
        <taxon>Arachnida</taxon>
        <taxon>Acari</taxon>
        <taxon>Parasitiformes</taxon>
        <taxon>Ixodida</taxon>
        <taxon>Ixodoidea</taxon>
        <taxon>Ixodidae</taxon>
        <taxon>Hyalomminae</taxon>
        <taxon>Hyalomma</taxon>
    </lineage>
</organism>
<reference evidence="1" key="1">
    <citation type="submission" date="2020-05" db="EMBL/GenBank/DDBJ databases">
        <title>Large-scale comparative analyses of tick genomes elucidate their genetic diversity and vector capacities.</title>
        <authorList>
            <person name="Jia N."/>
            <person name="Wang J."/>
            <person name="Shi W."/>
            <person name="Du L."/>
            <person name="Sun Y."/>
            <person name="Zhan W."/>
            <person name="Jiang J."/>
            <person name="Wang Q."/>
            <person name="Zhang B."/>
            <person name="Ji P."/>
            <person name="Sakyi L.B."/>
            <person name="Cui X."/>
            <person name="Yuan T."/>
            <person name="Jiang B."/>
            <person name="Yang W."/>
            <person name="Lam T.T.-Y."/>
            <person name="Chang Q."/>
            <person name="Ding S."/>
            <person name="Wang X."/>
            <person name="Zhu J."/>
            <person name="Ruan X."/>
            <person name="Zhao L."/>
            <person name="Wei J."/>
            <person name="Que T."/>
            <person name="Du C."/>
            <person name="Cheng J."/>
            <person name="Dai P."/>
            <person name="Han X."/>
            <person name="Huang E."/>
            <person name="Gao Y."/>
            <person name="Liu J."/>
            <person name="Shao H."/>
            <person name="Ye R."/>
            <person name="Li L."/>
            <person name="Wei W."/>
            <person name="Wang X."/>
            <person name="Wang C."/>
            <person name="Yang T."/>
            <person name="Huo Q."/>
            <person name="Li W."/>
            <person name="Guo W."/>
            <person name="Chen H."/>
            <person name="Zhou L."/>
            <person name="Ni X."/>
            <person name="Tian J."/>
            <person name="Zhou Y."/>
            <person name="Sheng Y."/>
            <person name="Liu T."/>
            <person name="Pan Y."/>
            <person name="Xia L."/>
            <person name="Li J."/>
            <person name="Zhao F."/>
            <person name="Cao W."/>
        </authorList>
    </citation>
    <scope>NUCLEOTIDE SEQUENCE</scope>
    <source>
        <strain evidence="1">Hyas-2018</strain>
    </source>
</reference>
<sequence length="217" mass="23393">MSAPCWAAGERALGQAQDPRITPVQRRARLIAQQLPEKGREGEVSERQGTTQRERKARPGLDASSAFFQAAPGPRPEQWFKIAAAAEASESGPPALHPANVCLAVNAVVAEAAAATKSSPSSSKSASEPVPYQSPEPFLPRTQRLSQPFLAASSPHPPAAVPVLPTPRCNYFRLSRSARHLLVAADAAAARRRRRLLLLLVVPPCYRVCSWLRPEGE</sequence>
<comment type="caution">
    <text evidence="1">The sequence shown here is derived from an EMBL/GenBank/DDBJ whole genome shotgun (WGS) entry which is preliminary data.</text>
</comment>
<gene>
    <name evidence="1" type="ORF">HPB50_022211</name>
</gene>
<accession>A0ACB7SAW7</accession>
<protein>
    <submittedName>
        <fullName evidence="1">Uncharacterized protein</fullName>
    </submittedName>
</protein>
<evidence type="ECO:0000313" key="2">
    <source>
        <dbReference type="Proteomes" id="UP000821845"/>
    </source>
</evidence>
<keyword evidence="2" id="KW-1185">Reference proteome</keyword>